<evidence type="ECO:0000256" key="3">
    <source>
        <dbReference type="ARBA" id="ARBA00022598"/>
    </source>
</evidence>
<evidence type="ECO:0000259" key="11">
    <source>
        <dbReference type="PROSITE" id="PS50975"/>
    </source>
</evidence>
<dbReference type="GO" id="GO:0006104">
    <property type="term" value="P:succinyl-CoA metabolic process"/>
    <property type="evidence" value="ECO:0007669"/>
    <property type="project" value="TreeGrafter"/>
</dbReference>
<feature type="binding site" evidence="10">
    <location>
        <position position="209"/>
    </location>
    <ligand>
        <name>Mg(2+)</name>
        <dbReference type="ChEBI" id="CHEBI:18420"/>
    </ligand>
</feature>
<keyword evidence="4 10" id="KW-0479">Metal-binding</keyword>
<dbReference type="InterPro" id="IPR005811">
    <property type="entry name" value="SUCC_ACL_C"/>
</dbReference>
<dbReference type="EC" id="6.2.1.5" evidence="10"/>
<dbReference type="Pfam" id="PF08442">
    <property type="entry name" value="ATP-grasp_2"/>
    <property type="match status" value="1"/>
</dbReference>
<dbReference type="Gene3D" id="3.30.1490.20">
    <property type="entry name" value="ATP-grasp fold, A domain"/>
    <property type="match status" value="1"/>
</dbReference>
<dbReference type="HAMAP" id="MF_00558">
    <property type="entry name" value="Succ_CoA_beta"/>
    <property type="match status" value="1"/>
</dbReference>
<evidence type="ECO:0000256" key="8">
    <source>
        <dbReference type="ARBA" id="ARBA00052241"/>
    </source>
</evidence>
<evidence type="ECO:0000256" key="7">
    <source>
        <dbReference type="ARBA" id="ARBA00022842"/>
    </source>
</evidence>
<dbReference type="RefSeq" id="WP_120705773.1">
    <property type="nucleotide sequence ID" value="NZ_CP032694.1"/>
</dbReference>
<dbReference type="SUPFAM" id="SSF56059">
    <property type="entry name" value="Glutathione synthetase ATP-binding domain-like"/>
    <property type="match status" value="1"/>
</dbReference>
<accession>A0A387FTR4</accession>
<dbReference type="GO" id="GO:0004776">
    <property type="term" value="F:succinate-CoA ligase (GDP-forming) activity"/>
    <property type="evidence" value="ECO:0007669"/>
    <property type="project" value="RHEA"/>
</dbReference>
<feature type="binding site" evidence="10">
    <location>
        <position position="117"/>
    </location>
    <ligand>
        <name>ATP</name>
        <dbReference type="ChEBI" id="CHEBI:30616"/>
    </ligand>
</feature>
<dbReference type="PANTHER" id="PTHR11815">
    <property type="entry name" value="SUCCINYL-COA SYNTHETASE BETA CHAIN"/>
    <property type="match status" value="1"/>
</dbReference>
<feature type="binding site" evidence="10">
    <location>
        <position position="112"/>
    </location>
    <ligand>
        <name>ATP</name>
        <dbReference type="ChEBI" id="CHEBI:30616"/>
    </ligand>
</feature>
<keyword evidence="3 10" id="KW-0436">Ligase</keyword>
<dbReference type="InterPro" id="IPR013650">
    <property type="entry name" value="ATP-grasp_succ-CoA_synth-type"/>
</dbReference>
<dbReference type="GO" id="GO:0006099">
    <property type="term" value="P:tricarboxylic acid cycle"/>
    <property type="evidence" value="ECO:0007669"/>
    <property type="project" value="UniProtKB-UniRule"/>
</dbReference>
<feature type="binding site" evidence="10">
    <location>
        <position position="46"/>
    </location>
    <ligand>
        <name>ATP</name>
        <dbReference type="ChEBI" id="CHEBI:30616"/>
    </ligand>
</feature>
<comment type="function">
    <text evidence="10">Succinyl-CoA synthetase functions in the citric acid cycle (TCA), coupling the hydrolysis of succinyl-CoA to the synthesis of either ATP or GTP and thus represents the only step of substrate-level phosphorylation in the TCA. The beta subunit provides nucleotide specificity of the enzyme and binds the substrate succinate, while the binding sites for coenzyme A and phosphate are found in the alpha subunit.</text>
</comment>
<feature type="binding site" evidence="10">
    <location>
        <begin position="331"/>
        <end position="333"/>
    </location>
    <ligand>
        <name>substrate</name>
        <note>ligand shared with subunit alpha</note>
    </ligand>
</feature>
<dbReference type="InterPro" id="IPR011761">
    <property type="entry name" value="ATP-grasp"/>
</dbReference>
<comment type="similarity">
    <text evidence="1 10">Belongs to the succinate/malate CoA ligase beta subunit family.</text>
</comment>
<evidence type="ECO:0000313" key="12">
    <source>
        <dbReference type="EMBL" id="AYG60805.1"/>
    </source>
</evidence>
<evidence type="ECO:0000256" key="6">
    <source>
        <dbReference type="ARBA" id="ARBA00022840"/>
    </source>
</evidence>
<keyword evidence="13" id="KW-1185">Reference proteome</keyword>
<comment type="subunit">
    <text evidence="10">Heterotetramer of two alpha and two beta subunits.</text>
</comment>
<dbReference type="PROSITE" id="PS50975">
    <property type="entry name" value="ATP_GRASP"/>
    <property type="match status" value="1"/>
</dbReference>
<dbReference type="NCBIfam" id="NF001913">
    <property type="entry name" value="PRK00696.1"/>
    <property type="match status" value="1"/>
</dbReference>
<keyword evidence="2 10" id="KW-0816">Tricarboxylic acid cycle</keyword>
<dbReference type="Proteomes" id="UP000282195">
    <property type="component" value="Chromosome"/>
</dbReference>
<feature type="binding site" evidence="10">
    <location>
        <begin position="53"/>
        <end position="55"/>
    </location>
    <ligand>
        <name>ATP</name>
        <dbReference type="ChEBI" id="CHEBI:30616"/>
    </ligand>
</feature>
<dbReference type="GO" id="GO:0005524">
    <property type="term" value="F:ATP binding"/>
    <property type="evidence" value="ECO:0007669"/>
    <property type="project" value="UniProtKB-UniRule"/>
</dbReference>
<dbReference type="PIRSF" id="PIRSF001554">
    <property type="entry name" value="SucCS_beta"/>
    <property type="match status" value="1"/>
</dbReference>
<feature type="binding site" evidence="10">
    <location>
        <position position="109"/>
    </location>
    <ligand>
        <name>ATP</name>
        <dbReference type="ChEBI" id="CHEBI:30616"/>
    </ligand>
</feature>
<comment type="catalytic activity">
    <reaction evidence="10">
        <text>succinate + ATP + CoA = succinyl-CoA + ADP + phosphate</text>
        <dbReference type="Rhea" id="RHEA:17661"/>
        <dbReference type="ChEBI" id="CHEBI:30031"/>
        <dbReference type="ChEBI" id="CHEBI:30616"/>
        <dbReference type="ChEBI" id="CHEBI:43474"/>
        <dbReference type="ChEBI" id="CHEBI:57287"/>
        <dbReference type="ChEBI" id="CHEBI:57292"/>
        <dbReference type="ChEBI" id="CHEBI:456216"/>
        <dbReference type="EC" id="6.2.1.5"/>
    </reaction>
</comment>
<feature type="binding site" evidence="10">
    <location>
        <position position="223"/>
    </location>
    <ligand>
        <name>Mg(2+)</name>
        <dbReference type="ChEBI" id="CHEBI:18420"/>
    </ligand>
</feature>
<dbReference type="FunFam" id="3.30.470.20:FF:000002">
    <property type="entry name" value="Succinate--CoA ligase [ADP-forming] subunit beta"/>
    <property type="match status" value="1"/>
</dbReference>
<dbReference type="EMBL" id="CP032694">
    <property type="protein sequence ID" value="AYG60805.1"/>
    <property type="molecule type" value="Genomic_DNA"/>
</dbReference>
<sequence length="398" mass="41975">MNIHEYQAKALLKTYGAPVADGVAIFSADEAEAAAKQLPGPLYVVKSQIHAGGRGKGKFKELGPDAKGGVRLAKSIEDVAANAKEMLGHTLVTKQTGPAGKQVNRLYIEDGADIDRELYLSILVDRTVGQVAFVVSTEGGMDIETVAHDTPEKIITVDIDPSAGVTAANSAALSDALKLEGAAREDAAKLFPILYKAFVEKDMALLEVNPLIVMTNGHLRVLDAKVSFDGNALFRHDDIRALRDTTEEDEKEIQAHEHDLAYVALDGNIGCMVNGAGLAMATMDIIKLYGAEPANFLDVGGGASKEKVTAAFKIITADPAVQGILVNIFGGIMKCDVIAEGVLAAVKEVGLKVPLVVRLEGTNVELGKKIINESGLNVISADDLDDAAQKIVKAVKGA</sequence>
<dbReference type="FunFam" id="3.40.50.261:FF:000001">
    <property type="entry name" value="Succinate--CoA ligase [ADP-forming] subunit beta"/>
    <property type="match status" value="1"/>
</dbReference>
<organism evidence="12 13">
    <name type="scientific">Rhizobium jaguaris</name>
    <dbReference type="NCBI Taxonomy" id="1312183"/>
    <lineage>
        <taxon>Bacteria</taxon>
        <taxon>Pseudomonadati</taxon>
        <taxon>Pseudomonadota</taxon>
        <taxon>Alphaproteobacteria</taxon>
        <taxon>Hyphomicrobiales</taxon>
        <taxon>Rhizobiaceae</taxon>
        <taxon>Rhizobium/Agrobacterium group</taxon>
        <taxon>Rhizobium</taxon>
    </lineage>
</organism>
<evidence type="ECO:0000313" key="13">
    <source>
        <dbReference type="Proteomes" id="UP000282195"/>
    </source>
</evidence>
<feature type="binding site" evidence="10">
    <location>
        <position position="274"/>
    </location>
    <ligand>
        <name>substrate</name>
        <note>ligand shared with subunit alpha</note>
    </ligand>
</feature>
<comment type="catalytic activity">
    <reaction evidence="10">
        <text>GTP + succinate + CoA = succinyl-CoA + GDP + phosphate</text>
        <dbReference type="Rhea" id="RHEA:22120"/>
        <dbReference type="ChEBI" id="CHEBI:30031"/>
        <dbReference type="ChEBI" id="CHEBI:37565"/>
        <dbReference type="ChEBI" id="CHEBI:43474"/>
        <dbReference type="ChEBI" id="CHEBI:57287"/>
        <dbReference type="ChEBI" id="CHEBI:57292"/>
        <dbReference type="ChEBI" id="CHEBI:58189"/>
    </reaction>
</comment>
<dbReference type="GO" id="GO:0050074">
    <property type="term" value="F:malate-CoA ligase activity"/>
    <property type="evidence" value="ECO:0007669"/>
    <property type="project" value="UniProtKB-EC"/>
</dbReference>
<dbReference type="GO" id="GO:0005829">
    <property type="term" value="C:cytosol"/>
    <property type="evidence" value="ECO:0007669"/>
    <property type="project" value="TreeGrafter"/>
</dbReference>
<reference evidence="12 13" key="1">
    <citation type="submission" date="2018-10" db="EMBL/GenBank/DDBJ databases">
        <title>Rhizobium etli, R. leguminosarum and a new Rhizobium genospecies from Phaseolus dumosus.</title>
        <authorList>
            <person name="Ramirez-Puebla S.T."/>
            <person name="Rogel-Hernandez M.A."/>
            <person name="Guerrero G."/>
            <person name="Ormeno-Orrillo E."/>
            <person name="Martinez-Romero J.C."/>
            <person name="Negrete-Yankelevich S."/>
            <person name="Martinez-Romero E."/>
        </authorList>
    </citation>
    <scope>NUCLEOTIDE SEQUENCE [LARGE SCALE GENOMIC DNA]</scope>
    <source>
        <strain evidence="12 13">CCGE525</strain>
    </source>
</reference>
<keyword evidence="7 10" id="KW-0460">Magnesium</keyword>
<comment type="pathway">
    <text evidence="9">One-carbon metabolism; formaldehyde assimilation via serine pathway.</text>
</comment>
<dbReference type="InterPro" id="IPR005809">
    <property type="entry name" value="Succ_CoA_ligase-like_bsu"/>
</dbReference>
<dbReference type="Gene3D" id="3.30.470.20">
    <property type="entry name" value="ATP-grasp fold, B domain"/>
    <property type="match status" value="1"/>
</dbReference>
<keyword evidence="5 10" id="KW-0547">Nucleotide-binding</keyword>
<evidence type="ECO:0000256" key="5">
    <source>
        <dbReference type="ARBA" id="ARBA00022741"/>
    </source>
</evidence>
<comment type="pathway">
    <text evidence="10">Carbohydrate metabolism; tricarboxylic acid cycle; succinate from succinyl-CoA (ligase route): step 1/1.</text>
</comment>
<proteinExistence type="inferred from homology"/>
<comment type="cofactor">
    <cofactor evidence="10">
        <name>Mg(2+)</name>
        <dbReference type="ChEBI" id="CHEBI:18420"/>
    </cofactor>
    <text evidence="10">Binds 1 Mg(2+) ion per subunit.</text>
</comment>
<dbReference type="FunFam" id="3.30.1490.20:FF:000002">
    <property type="entry name" value="Succinate--CoA ligase [ADP-forming] subunit beta"/>
    <property type="match status" value="1"/>
</dbReference>
<dbReference type="KEGG" id="rjg:CCGE525_19830"/>
<dbReference type="UniPathway" id="UPA00223">
    <property type="reaction ID" value="UER00999"/>
</dbReference>
<evidence type="ECO:0000256" key="1">
    <source>
        <dbReference type="ARBA" id="ARBA00009182"/>
    </source>
</evidence>
<evidence type="ECO:0000256" key="10">
    <source>
        <dbReference type="HAMAP-Rule" id="MF_00558"/>
    </source>
</evidence>
<gene>
    <name evidence="10" type="primary">sucC</name>
    <name evidence="12" type="ORF">CCGE525_19830</name>
</gene>
<dbReference type="AlphaFoldDB" id="A0A387FTR4"/>
<dbReference type="InterPro" id="IPR017866">
    <property type="entry name" value="Succ-CoA_synthase_bsu_CS"/>
</dbReference>
<keyword evidence="6 10" id="KW-0067">ATP-binding</keyword>
<dbReference type="GO" id="GO:0042709">
    <property type="term" value="C:succinate-CoA ligase complex"/>
    <property type="evidence" value="ECO:0007669"/>
    <property type="project" value="TreeGrafter"/>
</dbReference>
<evidence type="ECO:0000256" key="4">
    <source>
        <dbReference type="ARBA" id="ARBA00022723"/>
    </source>
</evidence>
<dbReference type="OrthoDB" id="9802602at2"/>
<protein>
    <recommendedName>
        <fullName evidence="10">Succinate--CoA ligase [ADP-forming] subunit beta</fullName>
        <ecNumber evidence="10">6.2.1.5</ecNumber>
    </recommendedName>
    <alternativeName>
        <fullName evidence="10">Succinyl-CoA synthetase subunit beta</fullName>
        <shortName evidence="10">SCS-beta</shortName>
    </alternativeName>
</protein>
<feature type="domain" description="ATP-grasp" evidence="11">
    <location>
        <begin position="9"/>
        <end position="237"/>
    </location>
</feature>
<evidence type="ECO:0000256" key="9">
    <source>
        <dbReference type="ARBA" id="ARBA00060690"/>
    </source>
</evidence>
<dbReference type="GO" id="GO:0004775">
    <property type="term" value="F:succinate-CoA ligase (ADP-forming) activity"/>
    <property type="evidence" value="ECO:0007669"/>
    <property type="project" value="UniProtKB-UniRule"/>
</dbReference>
<dbReference type="SUPFAM" id="SSF52210">
    <property type="entry name" value="Succinyl-CoA synthetase domains"/>
    <property type="match status" value="1"/>
</dbReference>
<comment type="catalytic activity">
    <reaction evidence="8">
        <text>(S)-malate + ATP + CoA = (S)-malyl-CoA + ADP + phosphate</text>
        <dbReference type="Rhea" id="RHEA:26193"/>
        <dbReference type="ChEBI" id="CHEBI:15589"/>
        <dbReference type="ChEBI" id="CHEBI:30616"/>
        <dbReference type="ChEBI" id="CHEBI:43474"/>
        <dbReference type="ChEBI" id="CHEBI:57287"/>
        <dbReference type="ChEBI" id="CHEBI:57317"/>
        <dbReference type="ChEBI" id="CHEBI:456216"/>
        <dbReference type="EC" id="6.2.1.9"/>
    </reaction>
</comment>
<dbReference type="NCBIfam" id="TIGR01016">
    <property type="entry name" value="sucCoAbeta"/>
    <property type="match status" value="1"/>
</dbReference>
<dbReference type="PANTHER" id="PTHR11815:SF10">
    <property type="entry name" value="SUCCINATE--COA LIGASE [GDP-FORMING] SUBUNIT BETA, MITOCHONDRIAL"/>
    <property type="match status" value="1"/>
</dbReference>
<evidence type="ECO:0000256" key="2">
    <source>
        <dbReference type="ARBA" id="ARBA00022532"/>
    </source>
</evidence>
<dbReference type="InterPro" id="IPR016102">
    <property type="entry name" value="Succinyl-CoA_synth-like"/>
</dbReference>
<dbReference type="PROSITE" id="PS01217">
    <property type="entry name" value="SUCCINYL_COA_LIG_3"/>
    <property type="match status" value="1"/>
</dbReference>
<dbReference type="InterPro" id="IPR013815">
    <property type="entry name" value="ATP_grasp_subdomain_1"/>
</dbReference>
<dbReference type="Pfam" id="PF00549">
    <property type="entry name" value="Ligase_CoA"/>
    <property type="match status" value="1"/>
</dbReference>
<dbReference type="GO" id="GO:0000287">
    <property type="term" value="F:magnesium ion binding"/>
    <property type="evidence" value="ECO:0007669"/>
    <property type="project" value="UniProtKB-UniRule"/>
</dbReference>
<name>A0A387FTR4_9HYPH</name>
<dbReference type="Gene3D" id="3.40.50.261">
    <property type="entry name" value="Succinyl-CoA synthetase domains"/>
    <property type="match status" value="1"/>
</dbReference>